<dbReference type="KEGG" id="mfo:Metfor_0958"/>
<dbReference type="Gene3D" id="3.40.640.10">
    <property type="entry name" value="Type I PLP-dependent aspartate aminotransferase-like (Major domain)"/>
    <property type="match status" value="1"/>
</dbReference>
<dbReference type="InterPro" id="IPR010970">
    <property type="entry name" value="Cys_dSase_SufS"/>
</dbReference>
<accession>L0HB86</accession>
<dbReference type="InterPro" id="IPR000192">
    <property type="entry name" value="Aminotrans_V_dom"/>
</dbReference>
<dbReference type="InterPro" id="IPR014729">
    <property type="entry name" value="Rossmann-like_a/b/a_fold"/>
</dbReference>
<keyword evidence="4" id="KW-0808">Transferase</keyword>
<evidence type="ECO:0000256" key="2">
    <source>
        <dbReference type="ARBA" id="ARBA00010447"/>
    </source>
</evidence>
<dbReference type="GO" id="GO:0006534">
    <property type="term" value="P:cysteine metabolic process"/>
    <property type="evidence" value="ECO:0007669"/>
    <property type="project" value="InterPro"/>
</dbReference>
<organism evidence="10 11">
    <name type="scientific">Methanoregula formicica (strain DSM 22288 / NBRC 105244 / SMSP)</name>
    <dbReference type="NCBI Taxonomy" id="593750"/>
    <lineage>
        <taxon>Archaea</taxon>
        <taxon>Methanobacteriati</taxon>
        <taxon>Methanobacteriota</taxon>
        <taxon>Stenosarchaea group</taxon>
        <taxon>Methanomicrobia</taxon>
        <taxon>Methanomicrobiales</taxon>
        <taxon>Methanoregulaceae</taxon>
        <taxon>Methanoregula</taxon>
    </lineage>
</organism>
<evidence type="ECO:0000256" key="3">
    <source>
        <dbReference type="ARBA" id="ARBA00012239"/>
    </source>
</evidence>
<keyword evidence="5" id="KW-0663">Pyridoxal phosphate</keyword>
<dbReference type="InterPro" id="IPR002500">
    <property type="entry name" value="PAPS_reduct_dom"/>
</dbReference>
<evidence type="ECO:0000313" key="11">
    <source>
        <dbReference type="Proteomes" id="UP000010824"/>
    </source>
</evidence>
<evidence type="ECO:0000256" key="7">
    <source>
        <dbReference type="RuleBase" id="RU004504"/>
    </source>
</evidence>
<dbReference type="EMBL" id="CP003167">
    <property type="protein sequence ID" value="AGB02012.1"/>
    <property type="molecule type" value="Genomic_DNA"/>
</dbReference>
<dbReference type="GO" id="GO:0031071">
    <property type="term" value="F:cysteine desulfurase activity"/>
    <property type="evidence" value="ECO:0007669"/>
    <property type="project" value="UniProtKB-EC"/>
</dbReference>
<dbReference type="Pfam" id="PF00266">
    <property type="entry name" value="Aminotran_5"/>
    <property type="match status" value="1"/>
</dbReference>
<dbReference type="PANTHER" id="PTHR43586:SF8">
    <property type="entry name" value="CYSTEINE DESULFURASE 1, CHLOROPLASTIC"/>
    <property type="match status" value="1"/>
</dbReference>
<keyword evidence="10" id="KW-0456">Lyase</keyword>
<dbReference type="InterPro" id="IPR015422">
    <property type="entry name" value="PyrdxlP-dep_Trfase_small"/>
</dbReference>
<gene>
    <name evidence="10" type="ordered locus">Metfor_0958</name>
</gene>
<evidence type="ECO:0000313" key="10">
    <source>
        <dbReference type="EMBL" id="AGB02012.1"/>
    </source>
</evidence>
<evidence type="ECO:0000256" key="1">
    <source>
        <dbReference type="ARBA" id="ARBA00001933"/>
    </source>
</evidence>
<dbReference type="SUPFAM" id="SSF53383">
    <property type="entry name" value="PLP-dependent transferases"/>
    <property type="match status" value="1"/>
</dbReference>
<dbReference type="Proteomes" id="UP000010824">
    <property type="component" value="Chromosome"/>
</dbReference>
<dbReference type="CDD" id="cd06453">
    <property type="entry name" value="SufS_like"/>
    <property type="match status" value="1"/>
</dbReference>
<evidence type="ECO:0000259" key="9">
    <source>
        <dbReference type="Pfam" id="PF01507"/>
    </source>
</evidence>
<dbReference type="AlphaFoldDB" id="L0HB86"/>
<evidence type="ECO:0000256" key="5">
    <source>
        <dbReference type="ARBA" id="ARBA00022898"/>
    </source>
</evidence>
<dbReference type="STRING" id="593750.Metfor_0958"/>
<dbReference type="GeneID" id="14310271"/>
<dbReference type="InterPro" id="IPR015424">
    <property type="entry name" value="PyrdxlP-dep_Trfase"/>
</dbReference>
<evidence type="ECO:0000256" key="4">
    <source>
        <dbReference type="ARBA" id="ARBA00022679"/>
    </source>
</evidence>
<dbReference type="RefSeq" id="WP_015284976.1">
    <property type="nucleotide sequence ID" value="NC_019943.1"/>
</dbReference>
<reference evidence="11" key="1">
    <citation type="submission" date="2011-12" db="EMBL/GenBank/DDBJ databases">
        <title>Complete sequence of Methanoregula formicicum SMSP.</title>
        <authorList>
            <person name="Lucas S."/>
            <person name="Han J."/>
            <person name="Lapidus A."/>
            <person name="Cheng J.-F."/>
            <person name="Goodwin L."/>
            <person name="Pitluck S."/>
            <person name="Peters L."/>
            <person name="Ovchinnikova G."/>
            <person name="Teshima H."/>
            <person name="Detter J.C."/>
            <person name="Han C."/>
            <person name="Tapia R."/>
            <person name="Land M."/>
            <person name="Hauser L."/>
            <person name="Kyrpides N."/>
            <person name="Ivanova N."/>
            <person name="Pagani I."/>
            <person name="Imachi H."/>
            <person name="Tamaki H."/>
            <person name="Sekiguchi Y."/>
            <person name="Kamagata Y."/>
            <person name="Cadillo-Quiroz H."/>
            <person name="Zinder S."/>
            <person name="Liu W.-T."/>
            <person name="Woyke T."/>
        </authorList>
    </citation>
    <scope>NUCLEOTIDE SEQUENCE [LARGE SCALE GENOMIC DNA]</scope>
    <source>
        <strain evidence="11">DSM 22288 / NBRC 105244 / SMSP</strain>
    </source>
</reference>
<sequence>MLEPPVKKVLYWCDECNVPLVAKSCACGREGKRIELLQPYELRPALSADHALIRRLVQEQFGDVPVAKVLLLNKTGGVDRADLVLMHGERFGWLTFDPVKRSFAFDLAPEVLPFIIRYATRGVLDLEAITDIRKGQGRVGGKRLVLTRPVPNGSVIVKYKGKYGTGVVNDGSIKVKELAAVEPRTRPDPDWDVVIEKNRYHLKNLERNAVRAIKHHITDRPTANISFSGGKDSTAVLHLARKAGVTKAFFIDTGLEFPETIAFVKSQGVEIVGGAGDFWQAVEKAGPPGKDNRWCCKFQKLRPLKLYLAKVGPCVTIQGNRWYESWNRASLEETSQNPDNPLQLNVSPIRNWRALEVFLYLWWQKAEMNPLYEQGIERIGCFLCPAMLESEYEQIRVTHPEYAKRWDDFVERWAAKKGLPEEYCQWGLWRWRALPKKMRELCREKGIAVNEDFTLKQTGPKKRADEMVDIGRERTMKTAMQEKPTEDLDLTGIRKDFPLVSEVVYFDNAATSLSPEPVIQSLVEFERNYRANVGRGIHRLTQIASQRYWHAHEKVAEFIGAKGGVTVFTKSSTESINMMAQGFAWKSGDRVLTTVLEHHANLLPWYRLKDRGVAVDFADIRDDYTFDLAAFEAAITDRTRLVAITHTSNVLGVITPVQEVAKICHDHGALLLVDMAQSVPHMPVDIMALGCDFAAFSGHKMLGPTGTGVLWMKEPVIEPLLLGGGIVESVTRSGYTLVEGYQRYEAGTGNIAGGIGLGVAVDYLIRLGMERVRRHEQALTTRVIDGLKKMPRTTVYVPDSPDRRVGVISFTVEGLHPHEVAQRLDEMADIMVRSGHHCCMPLMDRLGLPNGTVRASLGLYNTIDEVDLFLATMEEITR</sequence>
<dbReference type="InterPro" id="IPR015421">
    <property type="entry name" value="PyrdxlP-dep_Trfase_major"/>
</dbReference>
<feature type="domain" description="Phosphoadenosine phosphosulphate reductase" evidence="9">
    <location>
        <begin position="224"/>
        <end position="386"/>
    </location>
</feature>
<comment type="similarity">
    <text evidence="2">Belongs to the class-V pyridoxal-phosphate-dependent aminotransferase family. Csd subfamily.</text>
</comment>
<dbReference type="PROSITE" id="PS00595">
    <property type="entry name" value="AA_TRANSFER_CLASS_5"/>
    <property type="match status" value="1"/>
</dbReference>
<dbReference type="GO" id="GO:0030170">
    <property type="term" value="F:pyridoxal phosphate binding"/>
    <property type="evidence" value="ECO:0007669"/>
    <property type="project" value="InterPro"/>
</dbReference>
<dbReference type="OrthoDB" id="5817at2157"/>
<dbReference type="PANTHER" id="PTHR43586">
    <property type="entry name" value="CYSTEINE DESULFURASE"/>
    <property type="match status" value="1"/>
</dbReference>
<reference evidence="10 11" key="2">
    <citation type="journal article" date="2014" name="Genome Announc.">
        <title>Complete Genome Sequence of Methanoregula formicica SMSPT, a Mesophilic Hydrogenotrophic Methanogen Isolated from a Methanogenic Upflow Anaerobic Sludge Blanket Reactor.</title>
        <authorList>
            <person name="Yamamoto K."/>
            <person name="Tamaki H."/>
            <person name="Cadillo-Quiroz H."/>
            <person name="Imachi H."/>
            <person name="Kyrpides N."/>
            <person name="Woyke T."/>
            <person name="Goodwin L."/>
            <person name="Zinder S.H."/>
            <person name="Kamagata Y."/>
            <person name="Liu W.T."/>
        </authorList>
    </citation>
    <scope>NUCLEOTIDE SEQUENCE [LARGE SCALE GENOMIC DNA]</scope>
    <source>
        <strain evidence="11">DSM 22288 / NBRC 105244 / SMSP</strain>
    </source>
</reference>
<dbReference type="Gene3D" id="3.90.1150.10">
    <property type="entry name" value="Aspartate Aminotransferase, domain 1"/>
    <property type="match status" value="1"/>
</dbReference>
<name>L0HB86_METFS</name>
<comment type="catalytic activity">
    <reaction evidence="6">
        <text>(sulfur carrier)-H + L-cysteine = (sulfur carrier)-SH + L-alanine</text>
        <dbReference type="Rhea" id="RHEA:43892"/>
        <dbReference type="Rhea" id="RHEA-COMP:14737"/>
        <dbReference type="Rhea" id="RHEA-COMP:14739"/>
        <dbReference type="ChEBI" id="CHEBI:29917"/>
        <dbReference type="ChEBI" id="CHEBI:35235"/>
        <dbReference type="ChEBI" id="CHEBI:57972"/>
        <dbReference type="ChEBI" id="CHEBI:64428"/>
        <dbReference type="EC" id="2.8.1.7"/>
    </reaction>
</comment>
<evidence type="ECO:0000256" key="6">
    <source>
        <dbReference type="ARBA" id="ARBA00050776"/>
    </source>
</evidence>
<comment type="cofactor">
    <cofactor evidence="1 7">
        <name>pyridoxal 5'-phosphate</name>
        <dbReference type="ChEBI" id="CHEBI:597326"/>
    </cofactor>
</comment>
<dbReference type="eggNOG" id="arCOG00065">
    <property type="taxonomic scope" value="Archaea"/>
</dbReference>
<dbReference type="EC" id="2.8.1.7" evidence="3"/>
<dbReference type="Gene3D" id="3.40.50.620">
    <property type="entry name" value="HUPs"/>
    <property type="match status" value="1"/>
</dbReference>
<keyword evidence="11" id="KW-1185">Reference proteome</keyword>
<proteinExistence type="inferred from homology"/>
<protein>
    <recommendedName>
        <fullName evidence="3">cysteine desulfurase</fullName>
        <ecNumber evidence="3">2.8.1.7</ecNumber>
    </recommendedName>
</protein>
<dbReference type="HOGENOM" id="CLU_326967_0_0_2"/>
<dbReference type="SUPFAM" id="SSF52402">
    <property type="entry name" value="Adenine nucleotide alpha hydrolases-like"/>
    <property type="match status" value="1"/>
</dbReference>
<feature type="domain" description="Aminotransferase class V" evidence="8">
    <location>
        <begin position="504"/>
        <end position="869"/>
    </location>
</feature>
<evidence type="ECO:0000259" key="8">
    <source>
        <dbReference type="Pfam" id="PF00266"/>
    </source>
</evidence>
<dbReference type="InterPro" id="IPR020578">
    <property type="entry name" value="Aminotrans_V_PyrdxlP_BS"/>
</dbReference>
<dbReference type="InParanoid" id="L0HB86"/>
<dbReference type="Pfam" id="PF01507">
    <property type="entry name" value="PAPS_reduct"/>
    <property type="match status" value="1"/>
</dbReference>
<dbReference type="GO" id="GO:0016829">
    <property type="term" value="F:lyase activity"/>
    <property type="evidence" value="ECO:0007669"/>
    <property type="project" value="UniProtKB-KW"/>
</dbReference>